<dbReference type="PANTHER" id="PTHR42877">
    <property type="entry name" value="L-ORNITHINE N(5)-MONOOXYGENASE-RELATED"/>
    <property type="match status" value="1"/>
</dbReference>
<keyword evidence="2" id="KW-1185">Reference proteome</keyword>
<dbReference type="Proteomes" id="UP000612956">
    <property type="component" value="Unassembled WGS sequence"/>
</dbReference>
<evidence type="ECO:0000313" key="1">
    <source>
        <dbReference type="EMBL" id="GGK47227.1"/>
    </source>
</evidence>
<keyword evidence="1" id="KW-0560">Oxidoreductase</keyword>
<dbReference type="AlphaFoldDB" id="A0A917V7C4"/>
<dbReference type="GO" id="GO:0004497">
    <property type="term" value="F:monooxygenase activity"/>
    <property type="evidence" value="ECO:0007669"/>
    <property type="project" value="UniProtKB-KW"/>
</dbReference>
<gene>
    <name evidence="1" type="ORF">GCM10011591_18140</name>
</gene>
<dbReference type="InterPro" id="IPR051209">
    <property type="entry name" value="FAD-bind_Monooxygenase_sf"/>
</dbReference>
<dbReference type="SUPFAM" id="SSF51905">
    <property type="entry name" value="FAD/NAD(P)-binding domain"/>
    <property type="match status" value="1"/>
</dbReference>
<accession>A0A917V7C4</accession>
<reference evidence="1" key="2">
    <citation type="submission" date="2020-09" db="EMBL/GenBank/DDBJ databases">
        <authorList>
            <person name="Sun Q."/>
            <person name="Zhou Y."/>
        </authorList>
    </citation>
    <scope>NUCLEOTIDE SEQUENCE</scope>
    <source>
        <strain evidence="1">CGMCC 4.7278</strain>
    </source>
</reference>
<protein>
    <submittedName>
        <fullName evidence="1">Baeyer-Villiger monooxygenase</fullName>
    </submittedName>
</protein>
<dbReference type="InterPro" id="IPR036188">
    <property type="entry name" value="FAD/NAD-bd_sf"/>
</dbReference>
<name>A0A917V7C4_9NOCA</name>
<comment type="caution">
    <text evidence="1">The sequence shown here is derived from an EMBL/GenBank/DDBJ whole genome shotgun (WGS) entry which is preliminary data.</text>
</comment>
<dbReference type="RefSeq" id="WP_188828469.1">
    <property type="nucleotide sequence ID" value="NZ_BMMW01000002.1"/>
</dbReference>
<reference evidence="1" key="1">
    <citation type="journal article" date="2014" name="Int. J. Syst. Evol. Microbiol.">
        <title>Complete genome sequence of Corynebacterium casei LMG S-19264T (=DSM 44701T), isolated from a smear-ripened cheese.</title>
        <authorList>
            <consortium name="US DOE Joint Genome Institute (JGI-PGF)"/>
            <person name="Walter F."/>
            <person name="Albersmeier A."/>
            <person name="Kalinowski J."/>
            <person name="Ruckert C."/>
        </authorList>
    </citation>
    <scope>NUCLEOTIDE SEQUENCE</scope>
    <source>
        <strain evidence="1">CGMCC 4.7278</strain>
    </source>
</reference>
<organism evidence="1 2">
    <name type="scientific">Nocardia camponoti</name>
    <dbReference type="NCBI Taxonomy" id="1616106"/>
    <lineage>
        <taxon>Bacteria</taxon>
        <taxon>Bacillati</taxon>
        <taxon>Actinomycetota</taxon>
        <taxon>Actinomycetes</taxon>
        <taxon>Mycobacteriales</taxon>
        <taxon>Nocardiaceae</taxon>
        <taxon>Nocardia</taxon>
    </lineage>
</organism>
<dbReference type="Gene3D" id="3.50.50.60">
    <property type="entry name" value="FAD/NAD(P)-binding domain"/>
    <property type="match status" value="2"/>
</dbReference>
<sequence length="501" mass="55693">MSNEAAAIGTADRRPVHALIVGAGLSGLGAAIRLKQHGFDDFVVVERGSDVGGTWRVNSYPGAGCDVPSQLYSYSFALNPEWSHSFSPQPEIYAYLRKVADDNGIRDRLLFDSAMTGARWNTETSRWDVDTANGNFSAQFLISGAGVLAEPSLPDIKGISTFEGKIFHSSRWDHSAELAGKRVAVIGTGSSSVQIVPSIAPEVERLDVYQRTATWVMPHLGRRYTGLERVLFKRVPGFQRFVRGLIYANREIFVVFQVKYPKLAVLLEIVGRVKMFLEIRDPEKRRKVVPTHRLGCKRMLVSNKFYRALDRKNVDLVTDGISEIRANSIVTEDGTEREVDAIVLATGFHVADSPTFNLYTGADGRTMAECAEEEGPKVYKGTTATNFPNLFMMLGANSGLNYTSLIYIIESQLNYVLSALTRMRELNLGTFEVKLAALDDYNAVIKKNMATTVWATGGCQSWFLDKAGNNSALWPDFSFRFRNQTREFDLTAYETTPAVAR</sequence>
<evidence type="ECO:0000313" key="2">
    <source>
        <dbReference type="Proteomes" id="UP000612956"/>
    </source>
</evidence>
<dbReference type="EMBL" id="BMMW01000002">
    <property type="protein sequence ID" value="GGK47227.1"/>
    <property type="molecule type" value="Genomic_DNA"/>
</dbReference>
<dbReference type="PANTHER" id="PTHR42877:SF4">
    <property type="entry name" value="FAD_NAD(P)-BINDING DOMAIN-CONTAINING PROTEIN-RELATED"/>
    <property type="match status" value="1"/>
</dbReference>
<dbReference type="Pfam" id="PF13738">
    <property type="entry name" value="Pyr_redox_3"/>
    <property type="match status" value="1"/>
</dbReference>
<proteinExistence type="predicted"/>
<keyword evidence="1" id="KW-0503">Monooxygenase</keyword>